<dbReference type="InterPro" id="IPR027417">
    <property type="entry name" value="P-loop_NTPase"/>
</dbReference>
<feature type="domain" description="NOA1/YqeH-like C-terminal" evidence="2">
    <location>
        <begin position="474"/>
        <end position="572"/>
    </location>
</feature>
<dbReference type="CDD" id="cd01855">
    <property type="entry name" value="YqeH"/>
    <property type="match status" value="1"/>
</dbReference>
<dbReference type="GeneTree" id="ENSGT00390000001695"/>
<dbReference type="PANTHER" id="PTHR46406">
    <property type="entry name" value="NITRIC OXIDE-ASSOCIATED PROTEIN 1"/>
    <property type="match status" value="1"/>
</dbReference>
<dbReference type="Proteomes" id="UP000018468">
    <property type="component" value="Linkage group LG4"/>
</dbReference>
<dbReference type="GO" id="GO:0005525">
    <property type="term" value="F:GTP binding"/>
    <property type="evidence" value="ECO:0007669"/>
    <property type="project" value="InterPro"/>
</dbReference>
<feature type="domain" description="G" evidence="1">
    <location>
        <begin position="255"/>
        <end position="306"/>
    </location>
</feature>
<evidence type="ECO:0000259" key="1">
    <source>
        <dbReference type="Pfam" id="PF01926"/>
    </source>
</evidence>
<dbReference type="HOGENOM" id="CLU_014195_1_0_1"/>
<dbReference type="EMBL" id="AHAT01031559">
    <property type="status" value="NOT_ANNOTATED_CDS"/>
    <property type="molecule type" value="Genomic_DNA"/>
</dbReference>
<evidence type="ECO:0000313" key="3">
    <source>
        <dbReference type="Ensembl" id="ENSLOCP00000014070.1"/>
    </source>
</evidence>
<dbReference type="InterPro" id="IPR048422">
    <property type="entry name" value="NOA1/YqeH-like_C"/>
</dbReference>
<dbReference type="PANTHER" id="PTHR46406:SF1">
    <property type="entry name" value="NITRIC OXIDE-ASSOCIATED PROTEIN 1"/>
    <property type="match status" value="1"/>
</dbReference>
<organism evidence="3 4">
    <name type="scientific">Lepisosteus oculatus</name>
    <name type="common">Spotted gar</name>
    <dbReference type="NCBI Taxonomy" id="7918"/>
    <lineage>
        <taxon>Eukaryota</taxon>
        <taxon>Metazoa</taxon>
        <taxon>Chordata</taxon>
        <taxon>Craniata</taxon>
        <taxon>Vertebrata</taxon>
        <taxon>Euteleostomi</taxon>
        <taxon>Actinopterygii</taxon>
        <taxon>Neopterygii</taxon>
        <taxon>Holostei</taxon>
        <taxon>Semionotiformes</taxon>
        <taxon>Lepisosteidae</taxon>
        <taxon>Lepisosteus</taxon>
    </lineage>
</organism>
<reference evidence="4" key="1">
    <citation type="submission" date="2011-12" db="EMBL/GenBank/DDBJ databases">
        <title>The Draft Genome of Lepisosteus oculatus.</title>
        <authorList>
            <consortium name="The Broad Institute Genome Assembly &amp; Analysis Group"/>
            <consortium name="Computational R&amp;D Group"/>
            <consortium name="and Sequencing Platform"/>
            <person name="Di Palma F."/>
            <person name="Alfoldi J."/>
            <person name="Johnson J."/>
            <person name="Berlin A."/>
            <person name="Gnerre S."/>
            <person name="Jaffe D."/>
            <person name="MacCallum I."/>
            <person name="Young S."/>
            <person name="Walker B.J."/>
            <person name="Lander E.S."/>
            <person name="Lindblad-Toh K."/>
        </authorList>
    </citation>
    <scope>NUCLEOTIDE SEQUENCE [LARGE SCALE GENOMIC DNA]</scope>
</reference>
<proteinExistence type="predicted"/>
<evidence type="ECO:0000313" key="4">
    <source>
        <dbReference type="Proteomes" id="UP000018468"/>
    </source>
</evidence>
<reference evidence="3" key="3">
    <citation type="submission" date="2025-09" db="UniProtKB">
        <authorList>
            <consortium name="Ensembl"/>
        </authorList>
    </citation>
    <scope>IDENTIFICATION</scope>
</reference>
<evidence type="ECO:0000259" key="2">
    <source>
        <dbReference type="Pfam" id="PF21516"/>
    </source>
</evidence>
<dbReference type="InterPro" id="IPR006073">
    <property type="entry name" value="GTP-bd"/>
</dbReference>
<reference evidence="3" key="2">
    <citation type="submission" date="2025-08" db="UniProtKB">
        <authorList>
            <consortium name="Ensembl"/>
        </authorList>
    </citation>
    <scope>IDENTIFICATION</scope>
</reference>
<dbReference type="Bgee" id="ENSLOCG00000011439">
    <property type="expression patterns" value="Expressed in ovary and 13 other cell types or tissues"/>
</dbReference>
<dbReference type="AlphaFoldDB" id="W5N0B1"/>
<dbReference type="SUPFAM" id="SSF52540">
    <property type="entry name" value="P-loop containing nucleoside triphosphate hydrolases"/>
    <property type="match status" value="1"/>
</dbReference>
<name>W5N0B1_LEPOC</name>
<protein>
    <submittedName>
        <fullName evidence="3">Nitric oxide associated 1</fullName>
    </submittedName>
</protein>
<accession>W5N0B1</accession>
<keyword evidence="4" id="KW-1185">Reference proteome</keyword>
<sequence length="616" mass="69068">SYTSIEPEKEEEFVFLDYSNLEALEIQMRLLEDTVLDQDQDVQEMDIEFHDAGFPLPKLTSKRKKSQKIYGTPDKEIPFSDNSCSGCGARMHCTDPILPGYVPSEKYKQLIKEDKMDRAVCQRCFLLVHHQKSLNIQVSKEEYRNVVSRIRQEKALVLFIVDLLDIPDSIIPDLLELVGKNKTIVVLGNKIDLLPGDSDCYLKRIKRQLFAYCVDAGITLGDGTKDVHLISAKTGYGIENLISSLQRSWKYKGDVYLVGTANAGKSTLFNTLLESDYCKSKAPDVIQKATISRWPGTTLNLLKFPIINPTPYRMFKRSERLKSDGSQSEKDLSPQELRRLQQLSKQGYLVGRVGRSFGSAVQAQKDMDVVDFDLESLSVGEEEEDRMSKKSALSNPVEFTHNELKDAHWLYDTPGIMKEHCVLSQLTDEELKMVVPTQAILPRTFVLKPGMVLFLGALVRIDFLKGERSCWLSIVASNLLPVHITSGEKADDIYQKHAGNTLLGVPAGGEERMRQFPALVPQDFELQGVGPEEAIADIKLSSVGWVAVTAHAEDKLLFRVHSPAGAGLALRRPPLLPHIVLLKGKRIRKSPTYKAKRPPTLLDTCLSTARADKSKK</sequence>
<dbReference type="Ensembl" id="ENSLOCT00000014099.1">
    <property type="protein sequence ID" value="ENSLOCP00000014070.1"/>
    <property type="gene ID" value="ENSLOCG00000011439.1"/>
</dbReference>
<dbReference type="Gene3D" id="3.40.50.300">
    <property type="entry name" value="P-loop containing nucleotide triphosphate hydrolases"/>
    <property type="match status" value="1"/>
</dbReference>
<dbReference type="InterPro" id="IPR052807">
    <property type="entry name" value="Mito_transl_resp_regulator"/>
</dbReference>
<dbReference type="Pfam" id="PF21516">
    <property type="entry name" value="YqeH-like_C"/>
    <property type="match status" value="1"/>
</dbReference>
<dbReference type="Pfam" id="PF01926">
    <property type="entry name" value="MMR_HSR1"/>
    <property type="match status" value="1"/>
</dbReference>